<dbReference type="InterPro" id="IPR023606">
    <property type="entry name" value="CoA-Trfase_III_dom_1_sf"/>
</dbReference>
<feature type="region of interest" description="Disordered" evidence="3">
    <location>
        <begin position="368"/>
        <end position="409"/>
    </location>
</feature>
<evidence type="ECO:0000256" key="1">
    <source>
        <dbReference type="ARBA" id="ARBA00008383"/>
    </source>
</evidence>
<organism evidence="4 5">
    <name type="scientific">Frankia nepalensis</name>
    <dbReference type="NCBI Taxonomy" id="1836974"/>
    <lineage>
        <taxon>Bacteria</taxon>
        <taxon>Bacillati</taxon>
        <taxon>Actinomycetota</taxon>
        <taxon>Actinomycetes</taxon>
        <taxon>Frankiales</taxon>
        <taxon>Frankiaceae</taxon>
        <taxon>Frankia</taxon>
    </lineage>
</organism>
<proteinExistence type="inferred from homology"/>
<dbReference type="AlphaFoldDB" id="A0A937RKQ6"/>
<dbReference type="SUPFAM" id="SSF89796">
    <property type="entry name" value="CoA-transferase family III (CaiB/BaiF)"/>
    <property type="match status" value="2"/>
</dbReference>
<evidence type="ECO:0000313" key="4">
    <source>
        <dbReference type="EMBL" id="MBL7632075.1"/>
    </source>
</evidence>
<comment type="caution">
    <text evidence="4">The sequence shown here is derived from an EMBL/GenBank/DDBJ whole genome shotgun (WGS) entry which is preliminary data.</text>
</comment>
<comment type="similarity">
    <text evidence="1">Belongs to the CoA-transferase III family.</text>
</comment>
<dbReference type="Proteomes" id="UP000604475">
    <property type="component" value="Unassembled WGS sequence"/>
</dbReference>
<dbReference type="GO" id="GO:0016740">
    <property type="term" value="F:transferase activity"/>
    <property type="evidence" value="ECO:0007669"/>
    <property type="project" value="UniProtKB-KW"/>
</dbReference>
<dbReference type="Gene3D" id="3.30.1540.10">
    <property type="entry name" value="formyl-coa transferase, domain 3"/>
    <property type="match status" value="2"/>
</dbReference>
<dbReference type="InterPro" id="IPR050509">
    <property type="entry name" value="CoA-transferase_III"/>
</dbReference>
<dbReference type="EMBL" id="JAEACQ010000294">
    <property type="protein sequence ID" value="MBL7632075.1"/>
    <property type="molecule type" value="Genomic_DNA"/>
</dbReference>
<evidence type="ECO:0000256" key="3">
    <source>
        <dbReference type="SAM" id="MobiDB-lite"/>
    </source>
</evidence>
<dbReference type="Pfam" id="PF02515">
    <property type="entry name" value="CoA_transf_3"/>
    <property type="match status" value="2"/>
</dbReference>
<accession>A0A937RKQ6</accession>
<feature type="region of interest" description="Disordered" evidence="3">
    <location>
        <begin position="824"/>
        <end position="844"/>
    </location>
</feature>
<gene>
    <name evidence="4" type="ORF">I7412_33965</name>
</gene>
<keyword evidence="5" id="KW-1185">Reference proteome</keyword>
<protein>
    <submittedName>
        <fullName evidence="4">CoA transferase</fullName>
    </submittedName>
</protein>
<sequence length="844" mass="88206">MTLPLTGVRVVELTDGMADGCGRYLADLGAEVVKVEPPGGSASRPCGHGPAGEVGLPFLLRNANKLGVVLDLEAAADRDRLRRLVRGADIVVESAPPGRLDALGIGPRDLLADDPGLVVVSVTGFGQTGPYRDWSATEPVLAALGGVLSRSGLPGEAPLLPPDGLVETTVAVLAAWSALVAYVNRLRTGTGELVDMSALEAVVHGFDPAFGTQGTAAAGREEDFPRDRPDAAAFYPVFAARDGHVRICLLAKRQWRAMFAWLGEPAQFADPRYDTIPARFRAADRLHPLIAALFRDRPRDELVAEGTRRGVPIAAVLTPAEVLATEHFAVTGALVDAEIAPGLRARIPSGHVSVDGERAGFRRRAPLPGEHSHLLLDGPTETAPLGATTSTAPPARPAPSEPRTGPGRPLEGIRVLDLGVIVFGAELGRLFADQGADVIKIENAAFPDGLRQSRRGVAMSASFAWGHRNKRGLGLDLRDPRGAELFRALVARSDIVLANFKPGTMESLGFSAAALTAINPAVIVSDSGAFGGQGPWRTRMGYGPLVRASCGVSELWRVPGTVDGFCDGSTVYPDHVAGYASAVAVLAALIGRLRARRAGAAGRGAVVTGAQADVALVALGARLAAESLGGGERPAPVGVVTDEAPSGVYPCAGHDEWCVVSVRDDDDWARLCQVVGRPDLVDDPAFRTATARAARRAEADGVVAAWTRGRAPREVMTRLQEAGVPAGVMLRLPEELTDPQLVERATFAQLRHDALPTPMPANARVARFSTVPDPELRPAPAQGEHTRQICASLLGLTDDRIEEFVHAGVLQPPPGDPALRTAVPGGTAVPGTTRGGSAALSAGA</sequence>
<dbReference type="RefSeq" id="WP_203003663.1">
    <property type="nucleotide sequence ID" value="NZ_JADWYU010000123.1"/>
</dbReference>
<keyword evidence="2 4" id="KW-0808">Transferase</keyword>
<dbReference type="Gene3D" id="3.40.50.10540">
    <property type="entry name" value="Crotonobetainyl-coa:carnitine coa-transferase, domain 1"/>
    <property type="match status" value="2"/>
</dbReference>
<reference evidence="4" key="1">
    <citation type="submission" date="2020-12" db="EMBL/GenBank/DDBJ databases">
        <title>Genomic characterization of non-nitrogen-fixing Frankia strains.</title>
        <authorList>
            <person name="Carlos-Shanley C."/>
            <person name="Guerra T."/>
            <person name="Hahn D."/>
        </authorList>
    </citation>
    <scope>NUCLEOTIDE SEQUENCE</scope>
    <source>
        <strain evidence="4">CN6</strain>
    </source>
</reference>
<name>A0A937RKQ6_9ACTN</name>
<dbReference type="PANTHER" id="PTHR48228:SF6">
    <property type="entry name" value="L-CARNITINE COA-TRANSFERASE"/>
    <property type="match status" value="1"/>
</dbReference>
<evidence type="ECO:0000256" key="2">
    <source>
        <dbReference type="ARBA" id="ARBA00022679"/>
    </source>
</evidence>
<dbReference type="InterPro" id="IPR003673">
    <property type="entry name" value="CoA-Trfase_fam_III"/>
</dbReference>
<dbReference type="PANTHER" id="PTHR48228">
    <property type="entry name" value="SUCCINYL-COA--D-CITRAMALATE COA-TRANSFERASE"/>
    <property type="match status" value="1"/>
</dbReference>
<evidence type="ECO:0000313" key="5">
    <source>
        <dbReference type="Proteomes" id="UP000604475"/>
    </source>
</evidence>
<dbReference type="InterPro" id="IPR044855">
    <property type="entry name" value="CoA-Trfase_III_dom3_sf"/>
</dbReference>